<dbReference type="PANTHER" id="PTHR35201">
    <property type="entry name" value="TERPENE SYNTHASE"/>
    <property type="match status" value="1"/>
</dbReference>
<dbReference type="GO" id="GO:0046872">
    <property type="term" value="F:metal ion binding"/>
    <property type="evidence" value="ECO:0007669"/>
    <property type="project" value="UniProtKB-KW"/>
</dbReference>
<keyword evidence="2" id="KW-0460">Magnesium</keyword>
<dbReference type="AlphaFoldDB" id="Q1AYR1"/>
<dbReference type="Pfam" id="PF19086">
    <property type="entry name" value="Terpene_syn_C_2"/>
    <property type="match status" value="1"/>
</dbReference>
<reference evidence="3 4" key="1">
    <citation type="submission" date="2006-06" db="EMBL/GenBank/DDBJ databases">
        <title>Complete sequence of Rubrobacter xylanophilus DSM 9941.</title>
        <authorList>
            <consortium name="US DOE Joint Genome Institute"/>
            <person name="Copeland A."/>
            <person name="Lucas S."/>
            <person name="Lapidus A."/>
            <person name="Barry K."/>
            <person name="Detter J.C."/>
            <person name="Glavina del Rio T."/>
            <person name="Hammon N."/>
            <person name="Israni S."/>
            <person name="Dalin E."/>
            <person name="Tice H."/>
            <person name="Pitluck S."/>
            <person name="Munk A.C."/>
            <person name="Brettin T."/>
            <person name="Bruce D."/>
            <person name="Han C."/>
            <person name="Tapia R."/>
            <person name="Gilna P."/>
            <person name="Schmutz J."/>
            <person name="Larimer F."/>
            <person name="Land M."/>
            <person name="Hauser L."/>
            <person name="Kyrpides N."/>
            <person name="Lykidis A."/>
            <person name="da Costa M.S."/>
            <person name="Rainey F.A."/>
            <person name="Empadinhas N."/>
            <person name="Jolivet E."/>
            <person name="Battista J.R."/>
            <person name="Richardson P."/>
        </authorList>
    </citation>
    <scope>NUCLEOTIDE SEQUENCE [LARGE SCALE GENOMIC DNA]</scope>
    <source>
        <strain evidence="4">DSM 9941 / JCM 11954 / NBRC 16129 / PRD-1</strain>
    </source>
</reference>
<comment type="cofactor">
    <cofactor evidence="2">
        <name>Mg(2+)</name>
        <dbReference type="ChEBI" id="CHEBI:18420"/>
    </cofactor>
</comment>
<accession>Q1AYR1</accession>
<dbReference type="STRING" id="266117.Rxyl_0493"/>
<dbReference type="Proteomes" id="UP000006637">
    <property type="component" value="Chromosome"/>
</dbReference>
<evidence type="ECO:0000256" key="2">
    <source>
        <dbReference type="RuleBase" id="RU366034"/>
    </source>
</evidence>
<keyword evidence="1 2" id="KW-0456">Lyase</keyword>
<dbReference type="Gene3D" id="1.10.600.10">
    <property type="entry name" value="Farnesyl Diphosphate Synthase"/>
    <property type="match status" value="1"/>
</dbReference>
<gene>
    <name evidence="3" type="ordered locus">Rxyl_0493</name>
</gene>
<dbReference type="SUPFAM" id="SSF48576">
    <property type="entry name" value="Terpenoid synthases"/>
    <property type="match status" value="1"/>
</dbReference>
<dbReference type="EMBL" id="CP000386">
    <property type="protein sequence ID" value="ABG03467.1"/>
    <property type="molecule type" value="Genomic_DNA"/>
</dbReference>
<dbReference type="SFLD" id="SFLDS00005">
    <property type="entry name" value="Isoprenoid_Synthase_Type_I"/>
    <property type="match status" value="1"/>
</dbReference>
<dbReference type="KEGG" id="rxy:Rxyl_0493"/>
<evidence type="ECO:0000256" key="1">
    <source>
        <dbReference type="ARBA" id="ARBA00023239"/>
    </source>
</evidence>
<proteinExistence type="inferred from homology"/>
<dbReference type="SMR" id="Q1AYR1"/>
<name>Q1AYR1_RUBXD</name>
<dbReference type="InterPro" id="IPR034686">
    <property type="entry name" value="Terpene_cyclase-like_2"/>
</dbReference>
<dbReference type="eggNOG" id="COG0664">
    <property type="taxonomic scope" value="Bacteria"/>
</dbReference>
<dbReference type="RefSeq" id="WP_011563485.1">
    <property type="nucleotide sequence ID" value="NC_008148.1"/>
</dbReference>
<organism evidence="3 4">
    <name type="scientific">Rubrobacter xylanophilus (strain DSM 9941 / JCM 11954 / NBRC 16129 / PRD-1)</name>
    <dbReference type="NCBI Taxonomy" id="266117"/>
    <lineage>
        <taxon>Bacteria</taxon>
        <taxon>Bacillati</taxon>
        <taxon>Actinomycetota</taxon>
        <taxon>Rubrobacteria</taxon>
        <taxon>Rubrobacterales</taxon>
        <taxon>Rubrobacteraceae</taxon>
        <taxon>Rubrobacter</taxon>
    </lineage>
</organism>
<keyword evidence="2" id="KW-0479">Metal-binding</keyword>
<dbReference type="HOGENOM" id="CLU_042538_4_2_11"/>
<dbReference type="GO" id="GO:0010333">
    <property type="term" value="F:terpene synthase activity"/>
    <property type="evidence" value="ECO:0007669"/>
    <property type="project" value="InterPro"/>
</dbReference>
<dbReference type="PANTHER" id="PTHR35201:SF4">
    <property type="entry name" value="BETA-PINACENE SYNTHASE-RELATED"/>
    <property type="match status" value="1"/>
</dbReference>
<evidence type="ECO:0000313" key="4">
    <source>
        <dbReference type="Proteomes" id="UP000006637"/>
    </source>
</evidence>
<dbReference type="SFLD" id="SFLDG01020">
    <property type="entry name" value="Terpene_Cyclase_Like_2"/>
    <property type="match status" value="1"/>
</dbReference>
<evidence type="ECO:0000313" key="3">
    <source>
        <dbReference type="EMBL" id="ABG03467.1"/>
    </source>
</evidence>
<comment type="similarity">
    <text evidence="2">Belongs to the terpene synthase family.</text>
</comment>
<dbReference type="OrthoDB" id="2989600at2"/>
<dbReference type="PhylomeDB" id="Q1AYR1"/>
<dbReference type="InterPro" id="IPR008949">
    <property type="entry name" value="Isoprenoid_synthase_dom_sf"/>
</dbReference>
<protein>
    <recommendedName>
        <fullName evidence="2">Terpene synthase</fullName>
        <ecNumber evidence="2">4.2.3.-</ecNumber>
    </recommendedName>
</protein>
<dbReference type="EC" id="4.2.3.-" evidence="2"/>
<sequence>MSTENGHRDGLGPLRCPFPAAINPHADEVHRETVEWAEGFGLLGPGDGHRMMRDTGIGRLAGRFHPGAGREELRLISDWCAWMFLRDDLADAPAYFRHPERLAALDAAFLDILSGRASGEGCGSFGRALRDLRERLLPKVPAPLWLRRFLRSVEEHFESTLWEATNRARGVVPDLETYLRMRPITGGMHVDTDFIEISSGVYLPPEVRRHPAVSALTGASNNVVCWANDIISLAKERSRGDVHNLVLVLRASRRLTTREAVAEAARMYEAEVRRFVRLERELPPFGPAIDANLRRYVSVLKSRMRGNLDWTYESARYRAGAASR</sequence>
<keyword evidence="4" id="KW-1185">Reference proteome</keyword>